<reference evidence="3" key="1">
    <citation type="journal article" date="2019" name="Int. J. Syst. Evol. Microbiol.">
        <title>The Global Catalogue of Microorganisms (GCM) 10K type strain sequencing project: providing services to taxonomists for standard genome sequencing and annotation.</title>
        <authorList>
            <consortium name="The Broad Institute Genomics Platform"/>
            <consortium name="The Broad Institute Genome Sequencing Center for Infectious Disease"/>
            <person name="Wu L."/>
            <person name="Ma J."/>
        </authorList>
    </citation>
    <scope>NUCLEOTIDE SEQUENCE [LARGE SCALE GENOMIC DNA]</scope>
    <source>
        <strain evidence="3">CCUG 56756</strain>
    </source>
</reference>
<dbReference type="SUPFAM" id="SSF51735">
    <property type="entry name" value="NAD(P)-binding Rossmann-fold domains"/>
    <property type="match status" value="1"/>
</dbReference>
<dbReference type="InterPro" id="IPR036291">
    <property type="entry name" value="NAD(P)-bd_dom_sf"/>
</dbReference>
<dbReference type="InterPro" id="IPR050177">
    <property type="entry name" value="Lipid_A_modif_metabolic_enz"/>
</dbReference>
<dbReference type="Gene3D" id="3.40.50.720">
    <property type="entry name" value="NAD(P)-binding Rossmann-like Domain"/>
    <property type="match status" value="1"/>
</dbReference>
<dbReference type="Pfam" id="PF01370">
    <property type="entry name" value="Epimerase"/>
    <property type="match status" value="1"/>
</dbReference>
<dbReference type="RefSeq" id="WP_144840051.1">
    <property type="nucleotide sequence ID" value="NZ_JBHTKI010000012.1"/>
</dbReference>
<keyword evidence="3" id="KW-1185">Reference proteome</keyword>
<feature type="domain" description="NAD-dependent epimerase/dehydratase" evidence="1">
    <location>
        <begin position="4"/>
        <end position="193"/>
    </location>
</feature>
<evidence type="ECO:0000313" key="3">
    <source>
        <dbReference type="Proteomes" id="UP001597109"/>
    </source>
</evidence>
<name>A0ABW3LAL0_9BACL</name>
<dbReference type="CDD" id="cd05240">
    <property type="entry name" value="UDP_G4E_3_SDR_e"/>
    <property type="match status" value="1"/>
</dbReference>
<comment type="caution">
    <text evidence="2">The sequence shown here is derived from an EMBL/GenBank/DDBJ whole genome shotgun (WGS) entry which is preliminary data.</text>
</comment>
<sequence length="321" mass="36242">MTLLITGAAGYIGSQLVQKLEKEISNEEKPWRIVATDIRDSPHYETGAHTEYHKIDVRDSALVEFVKSQKIDTVVHLATIVTPGKKSNREFEYSVDVLGTKNVLDACVEAGVKRIIVTSSGAAYGYHADNPEWLTETDPLRGNEEFAYSHHKRLVEEMMADYREKRPELEQVIFRIGTILGNNVNNQITALFEKPFVLGIRGSESPFVFIWDQDVVACLIQAISSRTTGVFNVAGDGAVTITDLGRLLEKKVLRLPAGVVKNGLFVLKRLNLTQYGEDQINFVRYRPVLDNTRLKQEFGFTPTFTSRQVFENYISKNWPSK</sequence>
<accession>A0ABW3LAL0</accession>
<organism evidence="2 3">
    <name type="scientific">Metaplanococcus flavidus</name>
    <dbReference type="NCBI Taxonomy" id="569883"/>
    <lineage>
        <taxon>Bacteria</taxon>
        <taxon>Bacillati</taxon>
        <taxon>Bacillota</taxon>
        <taxon>Bacilli</taxon>
        <taxon>Bacillales</taxon>
        <taxon>Caryophanaceae</taxon>
        <taxon>Metaplanococcus</taxon>
    </lineage>
</organism>
<gene>
    <name evidence="2" type="ORF">ACFQ1X_09045</name>
</gene>
<proteinExistence type="predicted"/>
<evidence type="ECO:0000313" key="2">
    <source>
        <dbReference type="EMBL" id="MFD1031573.1"/>
    </source>
</evidence>
<protein>
    <submittedName>
        <fullName evidence="2">SDR family oxidoreductase</fullName>
    </submittedName>
</protein>
<dbReference type="EMBL" id="JBHTKI010000012">
    <property type="protein sequence ID" value="MFD1031573.1"/>
    <property type="molecule type" value="Genomic_DNA"/>
</dbReference>
<evidence type="ECO:0000259" key="1">
    <source>
        <dbReference type="Pfam" id="PF01370"/>
    </source>
</evidence>
<dbReference type="Proteomes" id="UP001597109">
    <property type="component" value="Unassembled WGS sequence"/>
</dbReference>
<dbReference type="PANTHER" id="PTHR43245">
    <property type="entry name" value="BIFUNCTIONAL POLYMYXIN RESISTANCE PROTEIN ARNA"/>
    <property type="match status" value="1"/>
</dbReference>
<dbReference type="InterPro" id="IPR001509">
    <property type="entry name" value="Epimerase_deHydtase"/>
</dbReference>